<dbReference type="Pfam" id="PF12937">
    <property type="entry name" value="F-box-like"/>
    <property type="match status" value="1"/>
</dbReference>
<reference evidence="2" key="1">
    <citation type="submission" date="2020-05" db="EMBL/GenBank/DDBJ databases">
        <title>Mycena genomes resolve the evolution of fungal bioluminescence.</title>
        <authorList>
            <person name="Tsai I.J."/>
        </authorList>
    </citation>
    <scope>NUCLEOTIDE SEQUENCE</scope>
    <source>
        <strain evidence="2">171206Taipei</strain>
    </source>
</reference>
<organism evidence="2 3">
    <name type="scientific">Mycena indigotica</name>
    <dbReference type="NCBI Taxonomy" id="2126181"/>
    <lineage>
        <taxon>Eukaryota</taxon>
        <taxon>Fungi</taxon>
        <taxon>Dikarya</taxon>
        <taxon>Basidiomycota</taxon>
        <taxon>Agaricomycotina</taxon>
        <taxon>Agaricomycetes</taxon>
        <taxon>Agaricomycetidae</taxon>
        <taxon>Agaricales</taxon>
        <taxon>Marasmiineae</taxon>
        <taxon>Mycenaceae</taxon>
        <taxon>Mycena</taxon>
    </lineage>
</organism>
<accession>A0A8H6SH56</accession>
<name>A0A8H6SH56_9AGAR</name>
<dbReference type="InterPro" id="IPR001810">
    <property type="entry name" value="F-box_dom"/>
</dbReference>
<keyword evidence="3" id="KW-1185">Reference proteome</keyword>
<feature type="domain" description="F-box" evidence="1">
    <location>
        <begin position="21"/>
        <end position="61"/>
    </location>
</feature>
<dbReference type="AlphaFoldDB" id="A0A8H6SH56"/>
<dbReference type="OrthoDB" id="3038019at2759"/>
<gene>
    <name evidence="2" type="ORF">MIND_00886900</name>
</gene>
<dbReference type="SMART" id="SM00256">
    <property type="entry name" value="FBOX"/>
    <property type="match status" value="1"/>
</dbReference>
<dbReference type="GeneID" id="59348038"/>
<evidence type="ECO:0000313" key="2">
    <source>
        <dbReference type="EMBL" id="KAF7299376.1"/>
    </source>
</evidence>
<sequence>MPRPNPTTHAGDTSFQVFAAFPRDIGLLIFEHCSPFDLVELAATSVSLRRLINDHSYLWSIAFSNVSRGQCPLPPSCPAIEASGNFSQVAYARWIFQGGPCSHCGQLTSSLPSHFLLRLRACSPRCARILKTSRFLYFDIKHEYDNFSFGKWLPRAIFNTTTYVYNLKSLQTARAEAKAAAIFTRAGTLRGHRPPASCIFVLRNETALVEEYGRRERARPLLEKNAKKLEAWSAKYLQEKKDVIALNIQFLQSVWAKENIKPKRFQDVPKVQQILASFNRDLALITRKVWEDNRSLILAEISALGLGGGKVQCRFCERMISRVGMGDHIVDCHKDQDPDLVVANLKGRLHCKQCPTSKRVFTKEGLEHHRLSQHS</sequence>
<dbReference type="Proteomes" id="UP000636479">
    <property type="component" value="Unassembled WGS sequence"/>
</dbReference>
<evidence type="ECO:0000259" key="1">
    <source>
        <dbReference type="SMART" id="SM00256"/>
    </source>
</evidence>
<proteinExistence type="predicted"/>
<protein>
    <recommendedName>
        <fullName evidence="1">F-box domain-containing protein</fullName>
    </recommendedName>
</protein>
<dbReference type="InterPro" id="IPR036047">
    <property type="entry name" value="F-box-like_dom_sf"/>
</dbReference>
<comment type="caution">
    <text evidence="2">The sequence shown here is derived from an EMBL/GenBank/DDBJ whole genome shotgun (WGS) entry which is preliminary data.</text>
</comment>
<dbReference type="RefSeq" id="XP_037218764.1">
    <property type="nucleotide sequence ID" value="XM_037365522.1"/>
</dbReference>
<dbReference type="SUPFAM" id="SSF81383">
    <property type="entry name" value="F-box domain"/>
    <property type="match status" value="1"/>
</dbReference>
<dbReference type="EMBL" id="JACAZF010000007">
    <property type="protein sequence ID" value="KAF7299376.1"/>
    <property type="molecule type" value="Genomic_DNA"/>
</dbReference>
<evidence type="ECO:0000313" key="3">
    <source>
        <dbReference type="Proteomes" id="UP000636479"/>
    </source>
</evidence>